<reference evidence="1 2" key="1">
    <citation type="submission" date="2015-04" db="EMBL/GenBank/DDBJ databases">
        <authorList>
            <person name="Syromyatnikov M.Y."/>
            <person name="Popov V.N."/>
        </authorList>
    </citation>
    <scope>NUCLEOTIDE SEQUENCE [LARGE SCALE GENOMIC DNA]</scope>
</reference>
<protein>
    <submittedName>
        <fullName evidence="1">CLUMA_CG018776, isoform A</fullName>
    </submittedName>
</protein>
<dbReference type="Proteomes" id="UP000183832">
    <property type="component" value="Unassembled WGS sequence"/>
</dbReference>
<dbReference type="AlphaFoldDB" id="A0A1J1IZQ4"/>
<evidence type="ECO:0000313" key="2">
    <source>
        <dbReference type="Proteomes" id="UP000183832"/>
    </source>
</evidence>
<sequence>MKFQTMLTLASFPAPADFFLDFDNISMLKSLLCYNSHAIFNYVYRITSFPQTLPYERCERWKEH</sequence>
<accession>A0A1J1IZQ4</accession>
<keyword evidence="2" id="KW-1185">Reference proteome</keyword>
<dbReference type="EMBL" id="CVRI01000065">
    <property type="protein sequence ID" value="CRL05747.1"/>
    <property type="molecule type" value="Genomic_DNA"/>
</dbReference>
<name>A0A1J1IZQ4_9DIPT</name>
<gene>
    <name evidence="1" type="ORF">CLUMA_CG018776</name>
</gene>
<proteinExistence type="predicted"/>
<organism evidence="1 2">
    <name type="scientific">Clunio marinus</name>
    <dbReference type="NCBI Taxonomy" id="568069"/>
    <lineage>
        <taxon>Eukaryota</taxon>
        <taxon>Metazoa</taxon>
        <taxon>Ecdysozoa</taxon>
        <taxon>Arthropoda</taxon>
        <taxon>Hexapoda</taxon>
        <taxon>Insecta</taxon>
        <taxon>Pterygota</taxon>
        <taxon>Neoptera</taxon>
        <taxon>Endopterygota</taxon>
        <taxon>Diptera</taxon>
        <taxon>Nematocera</taxon>
        <taxon>Chironomoidea</taxon>
        <taxon>Chironomidae</taxon>
        <taxon>Clunio</taxon>
    </lineage>
</organism>
<evidence type="ECO:0000313" key="1">
    <source>
        <dbReference type="EMBL" id="CRL05747.1"/>
    </source>
</evidence>